<dbReference type="InterPro" id="IPR029063">
    <property type="entry name" value="SAM-dependent_MTases_sf"/>
</dbReference>
<gene>
    <name evidence="1" type="ORF">PGLA1383_LOCUS25472</name>
</gene>
<keyword evidence="2" id="KW-1185">Reference proteome</keyword>
<evidence type="ECO:0000313" key="2">
    <source>
        <dbReference type="Proteomes" id="UP000654075"/>
    </source>
</evidence>
<dbReference type="Gene3D" id="3.40.50.150">
    <property type="entry name" value="Vaccinia Virus protein VP39"/>
    <property type="match status" value="1"/>
</dbReference>
<dbReference type="SUPFAM" id="SSF53335">
    <property type="entry name" value="S-adenosyl-L-methionine-dependent methyltransferases"/>
    <property type="match status" value="1"/>
</dbReference>
<dbReference type="OrthoDB" id="406773at2759"/>
<accession>A0A813F1Z5</accession>
<evidence type="ECO:0000313" key="1">
    <source>
        <dbReference type="EMBL" id="CAE8607551.1"/>
    </source>
</evidence>
<name>A0A813F1Z5_POLGL</name>
<dbReference type="Proteomes" id="UP000654075">
    <property type="component" value="Unassembled WGS sequence"/>
</dbReference>
<dbReference type="AlphaFoldDB" id="A0A813F1Z5"/>
<dbReference type="EMBL" id="CAJNNV010021857">
    <property type="protein sequence ID" value="CAE8607551.1"/>
    <property type="molecule type" value="Genomic_DNA"/>
</dbReference>
<dbReference type="OMA" id="FSREFCC"/>
<evidence type="ECO:0008006" key="3">
    <source>
        <dbReference type="Google" id="ProtNLM"/>
    </source>
</evidence>
<proteinExistence type="predicted"/>
<sequence>MGSWCRARPAADSLRHFSPCRLTGRAVATAAALLVGASAAPDTCWVGGFSREFCCEPELGPGGNSICWDEQFQYEPCCTRPEPEVPETRESGVDGALLEQALGPKVDASLADGEGTSLESFEASLRQTIQSPEGRSTSVQFARALLAVVLRRQGRMAESENELRQLASHDLSISPSGAWLGASAAGYHMHDRPFADALIEFFNSRQAETVGDFGCGLGLYVRDFRSAGLRAGGFDGNPATGEITEGRCLQADLSRELDLGTRWHWVLSLEVAEHIPRYFEDSFLANLDRHTCSGMVLSWGNQAGEGHVNLRTSSEVEELLSARGFRSLPLVARRLRAAATLPWLQNTVLVFERESSIDGIEGCTR</sequence>
<protein>
    <recommendedName>
        <fullName evidence="3">Methyltransferase</fullName>
    </recommendedName>
</protein>
<comment type="caution">
    <text evidence="1">The sequence shown here is derived from an EMBL/GenBank/DDBJ whole genome shotgun (WGS) entry which is preliminary data.</text>
</comment>
<organism evidence="1 2">
    <name type="scientific">Polarella glacialis</name>
    <name type="common">Dinoflagellate</name>
    <dbReference type="NCBI Taxonomy" id="89957"/>
    <lineage>
        <taxon>Eukaryota</taxon>
        <taxon>Sar</taxon>
        <taxon>Alveolata</taxon>
        <taxon>Dinophyceae</taxon>
        <taxon>Suessiales</taxon>
        <taxon>Suessiaceae</taxon>
        <taxon>Polarella</taxon>
    </lineage>
</organism>
<reference evidence="1" key="1">
    <citation type="submission" date="2021-02" db="EMBL/GenBank/DDBJ databases">
        <authorList>
            <person name="Dougan E. K."/>
            <person name="Rhodes N."/>
            <person name="Thang M."/>
            <person name="Chan C."/>
        </authorList>
    </citation>
    <scope>NUCLEOTIDE SEQUENCE</scope>
</reference>